<dbReference type="GO" id="GO:0008080">
    <property type="term" value="F:N-acetyltransferase activity"/>
    <property type="evidence" value="ECO:0007669"/>
    <property type="project" value="TreeGrafter"/>
</dbReference>
<dbReference type="AlphaFoldDB" id="A0A194PSQ5"/>
<dbReference type="InterPro" id="IPR000182">
    <property type="entry name" value="GNAT_dom"/>
</dbReference>
<dbReference type="InterPro" id="IPR016181">
    <property type="entry name" value="Acyl_CoA_acyltransferase"/>
</dbReference>
<reference evidence="2 3" key="1">
    <citation type="journal article" date="2015" name="Nat. Commun.">
        <title>Outbred genome sequencing and CRISPR/Cas9 gene editing in butterflies.</title>
        <authorList>
            <person name="Li X."/>
            <person name="Fan D."/>
            <person name="Zhang W."/>
            <person name="Liu G."/>
            <person name="Zhang L."/>
            <person name="Zhao L."/>
            <person name="Fang X."/>
            <person name="Chen L."/>
            <person name="Dong Y."/>
            <person name="Chen Y."/>
            <person name="Ding Y."/>
            <person name="Zhao R."/>
            <person name="Feng M."/>
            <person name="Zhu Y."/>
            <person name="Feng Y."/>
            <person name="Jiang X."/>
            <person name="Zhu D."/>
            <person name="Xiang H."/>
            <person name="Feng X."/>
            <person name="Li S."/>
            <person name="Wang J."/>
            <person name="Zhang G."/>
            <person name="Kronforst M.R."/>
            <person name="Wang W."/>
        </authorList>
    </citation>
    <scope>NUCLEOTIDE SEQUENCE [LARGE SCALE GENOMIC DNA]</scope>
    <source>
        <strain evidence="2">Ya'a_city_454_Px</strain>
        <tissue evidence="2">Whole body</tissue>
    </source>
</reference>
<dbReference type="PROSITE" id="PS51186">
    <property type="entry name" value="GNAT"/>
    <property type="match status" value="1"/>
</dbReference>
<keyword evidence="3" id="KW-1185">Reference proteome</keyword>
<dbReference type="Gene3D" id="3.40.630.30">
    <property type="match status" value="1"/>
</dbReference>
<evidence type="ECO:0000259" key="1">
    <source>
        <dbReference type="PROSITE" id="PS51186"/>
    </source>
</evidence>
<dbReference type="PANTHER" id="PTHR20905:SF32">
    <property type="entry name" value="ARYLALKYLAMINE N-ACETYLTRANSFERASE-LIKE 7, ISOFORM A"/>
    <property type="match status" value="1"/>
</dbReference>
<dbReference type="SUPFAM" id="SSF55729">
    <property type="entry name" value="Acyl-CoA N-acyltransferases (Nat)"/>
    <property type="match status" value="1"/>
</dbReference>
<dbReference type="PANTHER" id="PTHR20905">
    <property type="entry name" value="N-ACETYLTRANSFERASE-RELATED"/>
    <property type="match status" value="1"/>
</dbReference>
<name>A0A194PSQ5_PAPXU</name>
<dbReference type="Proteomes" id="UP000053268">
    <property type="component" value="Unassembled WGS sequence"/>
</dbReference>
<feature type="domain" description="N-acetyltransferase" evidence="1">
    <location>
        <begin position="163"/>
        <end position="317"/>
    </location>
</feature>
<protein>
    <recommendedName>
        <fullName evidence="1">N-acetyltransferase domain-containing protein</fullName>
    </recommendedName>
</protein>
<proteinExistence type="predicted"/>
<accession>A0A194PSQ5</accession>
<evidence type="ECO:0000313" key="3">
    <source>
        <dbReference type="Proteomes" id="UP000053268"/>
    </source>
</evidence>
<dbReference type="STRING" id="66420.A0A194PSQ5"/>
<sequence length="317" mass="35243">MALKGGYRNTICRGIDPPPFPWAKSGVDSKDEIKMVNLGPSRSERITISKTGNTSAVPLVLLMSMGVVEHLGVPAAQMPWYRPSSVPVGKVWCRFKGRDKNGQPGKMYQIRDMESSDRKRCLDMMEETFLNDEPLCQILDIKSDIESVTTIRNNWESYADQGICIACYTEKDGMPEELVGFNILVVKTTDDNEEDINNVAGESWRKLLKTLVRAENLVDVFEYYGVDKYLTSSGLTVLPEHRGQNIGAKIIAAREAICNTFGIKAAATVFTARSSQVLAAKCGYQQLAVLLYERMLEEGIDLTGCDTLTAILMGRTY</sequence>
<dbReference type="EMBL" id="KQ459593">
    <property type="protein sequence ID" value="KPI96342.1"/>
    <property type="molecule type" value="Genomic_DNA"/>
</dbReference>
<gene>
    <name evidence="2" type="ORF">RR46_12372</name>
</gene>
<evidence type="ECO:0000313" key="2">
    <source>
        <dbReference type="EMBL" id="KPI96342.1"/>
    </source>
</evidence>
<organism evidence="2 3">
    <name type="scientific">Papilio xuthus</name>
    <name type="common">Asian swallowtail butterfly</name>
    <dbReference type="NCBI Taxonomy" id="66420"/>
    <lineage>
        <taxon>Eukaryota</taxon>
        <taxon>Metazoa</taxon>
        <taxon>Ecdysozoa</taxon>
        <taxon>Arthropoda</taxon>
        <taxon>Hexapoda</taxon>
        <taxon>Insecta</taxon>
        <taxon>Pterygota</taxon>
        <taxon>Neoptera</taxon>
        <taxon>Endopterygota</taxon>
        <taxon>Lepidoptera</taxon>
        <taxon>Glossata</taxon>
        <taxon>Ditrysia</taxon>
        <taxon>Papilionoidea</taxon>
        <taxon>Papilionidae</taxon>
        <taxon>Papilioninae</taxon>
        <taxon>Papilio</taxon>
    </lineage>
</organism>